<proteinExistence type="predicted"/>
<dbReference type="PANTHER" id="PTHR34721:SF3">
    <property type="entry name" value="ACTIVIN_RECP DOMAIN-CONTAINING PROTEIN-RELATED"/>
    <property type="match status" value="1"/>
</dbReference>
<evidence type="ECO:0000256" key="1">
    <source>
        <dbReference type="SAM" id="MobiDB-lite"/>
    </source>
</evidence>
<gene>
    <name evidence="2" type="primary">WBGene00282148</name>
</gene>
<protein>
    <submittedName>
        <fullName evidence="2">Uncharacterized protein</fullName>
    </submittedName>
</protein>
<organism evidence="2 3">
    <name type="scientific">Pristionchus pacificus</name>
    <name type="common">Parasitic nematode worm</name>
    <dbReference type="NCBI Taxonomy" id="54126"/>
    <lineage>
        <taxon>Eukaryota</taxon>
        <taxon>Metazoa</taxon>
        <taxon>Ecdysozoa</taxon>
        <taxon>Nematoda</taxon>
        <taxon>Chromadorea</taxon>
        <taxon>Rhabditida</taxon>
        <taxon>Rhabditina</taxon>
        <taxon>Diplogasteromorpha</taxon>
        <taxon>Diplogasteroidea</taxon>
        <taxon>Neodiplogasteridae</taxon>
        <taxon>Pristionchus</taxon>
    </lineage>
</organism>
<dbReference type="EnsemblMetazoa" id="PPA43779.1">
    <property type="protein sequence ID" value="PPA43779.1"/>
    <property type="gene ID" value="WBGene00282148"/>
</dbReference>
<evidence type="ECO:0000313" key="3">
    <source>
        <dbReference type="Proteomes" id="UP000005239"/>
    </source>
</evidence>
<dbReference type="PANTHER" id="PTHR34721">
    <property type="entry name" value="PROTEIN CBG09734"/>
    <property type="match status" value="1"/>
</dbReference>
<reference evidence="3" key="1">
    <citation type="journal article" date="2008" name="Nat. Genet.">
        <title>The Pristionchus pacificus genome provides a unique perspective on nematode lifestyle and parasitism.</title>
        <authorList>
            <person name="Dieterich C."/>
            <person name="Clifton S.W."/>
            <person name="Schuster L.N."/>
            <person name="Chinwalla A."/>
            <person name="Delehaunty K."/>
            <person name="Dinkelacker I."/>
            <person name="Fulton L."/>
            <person name="Fulton R."/>
            <person name="Godfrey J."/>
            <person name="Minx P."/>
            <person name="Mitreva M."/>
            <person name="Roeseler W."/>
            <person name="Tian H."/>
            <person name="Witte H."/>
            <person name="Yang S.P."/>
            <person name="Wilson R.K."/>
            <person name="Sommer R.J."/>
        </authorList>
    </citation>
    <scope>NUCLEOTIDE SEQUENCE [LARGE SCALE GENOMIC DNA]</scope>
    <source>
        <strain evidence="3">PS312</strain>
    </source>
</reference>
<sequence>MLHAHHPNREKESVWVGLPFTGARNGKQRYCSKRRVQLGLDQLKRKRQGRTRREKNDYCNGDLCNNLVPSTTVPPTTTTTSTSPPATVTTAVAPNDSKQDGKNPAADPTALFLSLAATAAVIAAWSSRRAEVRIVDLWGRLGRVYCNSGRDLLDRGEWSAAAAGQGWKARRVKVKNRGMNAVATPEVDRCHMDVFIVKLGVQKRGRLTDVWVPIDEAPFIILQRHACAVMKDRAENQKVVGTRRILATPERHGVDSPSQKDCCTVQGINASDVASLLGSCRYYSERVTTDGGVDEGL</sequence>
<feature type="region of interest" description="Disordered" evidence="1">
    <location>
        <begin position="71"/>
        <end position="105"/>
    </location>
</feature>
<evidence type="ECO:0000313" key="2">
    <source>
        <dbReference type="EnsemblMetazoa" id="PPA43779.1"/>
    </source>
</evidence>
<accession>A0A2A6B794</accession>
<reference evidence="2" key="2">
    <citation type="submission" date="2022-06" db="UniProtKB">
        <authorList>
            <consortium name="EnsemblMetazoa"/>
        </authorList>
    </citation>
    <scope>IDENTIFICATION</scope>
    <source>
        <strain evidence="2">PS312</strain>
    </source>
</reference>
<accession>A0A8R1UYE3</accession>
<dbReference type="AlphaFoldDB" id="A0A2A6B794"/>
<feature type="compositionally biased region" description="Low complexity" evidence="1">
    <location>
        <begin position="71"/>
        <end position="94"/>
    </location>
</feature>
<dbReference type="Proteomes" id="UP000005239">
    <property type="component" value="Unassembled WGS sequence"/>
</dbReference>
<keyword evidence="3" id="KW-1185">Reference proteome</keyword>
<name>A0A2A6B794_PRIPA</name>